<reference evidence="2 3" key="1">
    <citation type="submission" date="2020-01" db="EMBL/GenBank/DDBJ databases">
        <authorList>
            <person name="Rodrigo-Torres L."/>
            <person name="Arahal R. D."/>
            <person name="Lucena T."/>
        </authorList>
    </citation>
    <scope>NUCLEOTIDE SEQUENCE [LARGE SCALE GENOMIC DNA]</scope>
    <source>
        <strain evidence="2 3">CECT 9293</strain>
    </source>
</reference>
<sequence>MVKISNKKQVKAYVRNTFILINVFMIVAVSVVLTLFKFNFMLVALMAIFIELLVLLYISLTVKYFEYEYYGEVITIIYNRLIFKKNGKRLELPKSKVKYYRLENNYWGTQLNLYKRSPDKYNLIRFHYNVVPPLNEIDLNQLNKSLQEAEIIIL</sequence>
<name>A0A6N4XEU0_9FLAO</name>
<keyword evidence="1" id="KW-0812">Transmembrane</keyword>
<keyword evidence="3" id="KW-1185">Reference proteome</keyword>
<keyword evidence="1" id="KW-0472">Membrane</keyword>
<protein>
    <submittedName>
        <fullName evidence="2">Uncharacterized protein</fullName>
    </submittedName>
</protein>
<dbReference type="AlphaFoldDB" id="A0A6N4XEU0"/>
<feature type="transmembrane region" description="Helical" evidence="1">
    <location>
        <begin position="42"/>
        <end position="60"/>
    </location>
</feature>
<dbReference type="RefSeq" id="WP_162033864.1">
    <property type="nucleotide sequence ID" value="NZ_CACVBR010000042.1"/>
</dbReference>
<dbReference type="Proteomes" id="UP000445144">
    <property type="component" value="Unassembled WGS sequence"/>
</dbReference>
<feature type="transmembrane region" description="Helical" evidence="1">
    <location>
        <begin position="12"/>
        <end position="36"/>
    </location>
</feature>
<organism evidence="2 3">
    <name type="scientific">Chryseobacterium potabilaquae</name>
    <dbReference type="NCBI Taxonomy" id="2675057"/>
    <lineage>
        <taxon>Bacteria</taxon>
        <taxon>Pseudomonadati</taxon>
        <taxon>Bacteroidota</taxon>
        <taxon>Flavobacteriia</taxon>
        <taxon>Flavobacteriales</taxon>
        <taxon>Weeksellaceae</taxon>
        <taxon>Chryseobacterium group</taxon>
        <taxon>Chryseobacterium</taxon>
    </lineage>
</organism>
<evidence type="ECO:0000313" key="3">
    <source>
        <dbReference type="Proteomes" id="UP000445144"/>
    </source>
</evidence>
<gene>
    <name evidence="2" type="ORF">CHRY9293_03220</name>
</gene>
<dbReference type="EMBL" id="CACVBR010000042">
    <property type="protein sequence ID" value="CAA7197166.1"/>
    <property type="molecule type" value="Genomic_DNA"/>
</dbReference>
<evidence type="ECO:0000256" key="1">
    <source>
        <dbReference type="SAM" id="Phobius"/>
    </source>
</evidence>
<evidence type="ECO:0000313" key="2">
    <source>
        <dbReference type="EMBL" id="CAA7197166.1"/>
    </source>
</evidence>
<proteinExistence type="predicted"/>
<keyword evidence="1" id="KW-1133">Transmembrane helix</keyword>
<accession>A0A6N4XEU0</accession>